<keyword evidence="3" id="KW-1185">Reference proteome</keyword>
<reference evidence="2 3" key="1">
    <citation type="submission" date="2020-08" db="EMBL/GenBank/DDBJ databases">
        <title>Functional genomics of gut bacteria from endangered species of beetles.</title>
        <authorList>
            <person name="Carlos-Shanley C."/>
        </authorList>
    </citation>
    <scope>NUCLEOTIDE SEQUENCE [LARGE SCALE GENOMIC DNA]</scope>
    <source>
        <strain evidence="2 3">S00124</strain>
    </source>
</reference>
<comment type="caution">
    <text evidence="2">The sequence shown here is derived from an EMBL/GenBank/DDBJ whole genome shotgun (WGS) entry which is preliminary data.</text>
</comment>
<protein>
    <recommendedName>
        <fullName evidence="4">Transmembrane protein</fullName>
    </recommendedName>
</protein>
<gene>
    <name evidence="2" type="ORF">HNP33_003352</name>
</gene>
<dbReference type="RefSeq" id="WP_184710382.1">
    <property type="nucleotide sequence ID" value="NZ_JACHKZ010000025.1"/>
</dbReference>
<feature type="transmembrane region" description="Helical" evidence="1">
    <location>
        <begin position="46"/>
        <end position="62"/>
    </location>
</feature>
<proteinExistence type="predicted"/>
<keyword evidence="1" id="KW-1133">Transmembrane helix</keyword>
<evidence type="ECO:0000313" key="2">
    <source>
        <dbReference type="EMBL" id="MBB6579242.1"/>
    </source>
</evidence>
<sequence length="94" mass="10345">MIDSLTQWAAPYGGPLFVAMTALAVLSLAALWHLRPRLSGQQLRRMMRVAALVALAGSWVAMQQGEQYLATALLILLWGILVGITCAREIARRR</sequence>
<evidence type="ECO:0000313" key="3">
    <source>
        <dbReference type="Proteomes" id="UP000562492"/>
    </source>
</evidence>
<dbReference type="Proteomes" id="UP000562492">
    <property type="component" value="Unassembled WGS sequence"/>
</dbReference>
<accession>A0ABR6RJI2</accession>
<dbReference type="EMBL" id="JACHKZ010000025">
    <property type="protein sequence ID" value="MBB6579242.1"/>
    <property type="molecule type" value="Genomic_DNA"/>
</dbReference>
<keyword evidence="1" id="KW-0812">Transmembrane</keyword>
<organism evidence="2 3">
    <name type="scientific">Comamonas odontotermitis</name>
    <dbReference type="NCBI Taxonomy" id="379895"/>
    <lineage>
        <taxon>Bacteria</taxon>
        <taxon>Pseudomonadati</taxon>
        <taxon>Pseudomonadota</taxon>
        <taxon>Betaproteobacteria</taxon>
        <taxon>Burkholderiales</taxon>
        <taxon>Comamonadaceae</taxon>
        <taxon>Comamonas</taxon>
    </lineage>
</organism>
<feature type="transmembrane region" description="Helical" evidence="1">
    <location>
        <begin position="12"/>
        <end position="34"/>
    </location>
</feature>
<feature type="transmembrane region" description="Helical" evidence="1">
    <location>
        <begin position="68"/>
        <end position="87"/>
    </location>
</feature>
<evidence type="ECO:0008006" key="4">
    <source>
        <dbReference type="Google" id="ProtNLM"/>
    </source>
</evidence>
<keyword evidence="1" id="KW-0472">Membrane</keyword>
<name>A0ABR6RJI2_9BURK</name>
<evidence type="ECO:0000256" key="1">
    <source>
        <dbReference type="SAM" id="Phobius"/>
    </source>
</evidence>